<name>A0AC60PU50_IXOPE</name>
<protein>
    <submittedName>
        <fullName evidence="1">Uncharacterized protein</fullName>
    </submittedName>
</protein>
<sequence>MSHGSREISGTMTKRQPTTDEVFLFNSDKVARCAGRTAPSEKESRRDTVAHAAEMESENSLRPRARLAGFTRQRASSAEKPQNRSGK</sequence>
<comment type="caution">
    <text evidence="1">The sequence shown here is derived from an EMBL/GenBank/DDBJ whole genome shotgun (WGS) entry which is preliminary data.</text>
</comment>
<accession>A0AC60PU50</accession>
<evidence type="ECO:0000313" key="2">
    <source>
        <dbReference type="Proteomes" id="UP000805193"/>
    </source>
</evidence>
<evidence type="ECO:0000313" key="1">
    <source>
        <dbReference type="EMBL" id="KAG0424563.1"/>
    </source>
</evidence>
<dbReference type="Proteomes" id="UP000805193">
    <property type="component" value="Unassembled WGS sequence"/>
</dbReference>
<organism evidence="1 2">
    <name type="scientific">Ixodes persulcatus</name>
    <name type="common">Taiga tick</name>
    <dbReference type="NCBI Taxonomy" id="34615"/>
    <lineage>
        <taxon>Eukaryota</taxon>
        <taxon>Metazoa</taxon>
        <taxon>Ecdysozoa</taxon>
        <taxon>Arthropoda</taxon>
        <taxon>Chelicerata</taxon>
        <taxon>Arachnida</taxon>
        <taxon>Acari</taxon>
        <taxon>Parasitiformes</taxon>
        <taxon>Ixodida</taxon>
        <taxon>Ixodoidea</taxon>
        <taxon>Ixodidae</taxon>
        <taxon>Ixodinae</taxon>
        <taxon>Ixodes</taxon>
    </lineage>
</organism>
<gene>
    <name evidence="1" type="ORF">HPB47_028218</name>
</gene>
<keyword evidence="2" id="KW-1185">Reference proteome</keyword>
<proteinExistence type="predicted"/>
<reference evidence="1 2" key="1">
    <citation type="journal article" date="2020" name="Cell">
        <title>Large-Scale Comparative Analyses of Tick Genomes Elucidate Their Genetic Diversity and Vector Capacities.</title>
        <authorList>
            <consortium name="Tick Genome and Microbiome Consortium (TIGMIC)"/>
            <person name="Jia N."/>
            <person name="Wang J."/>
            <person name="Shi W."/>
            <person name="Du L."/>
            <person name="Sun Y."/>
            <person name="Zhan W."/>
            <person name="Jiang J.F."/>
            <person name="Wang Q."/>
            <person name="Zhang B."/>
            <person name="Ji P."/>
            <person name="Bell-Sakyi L."/>
            <person name="Cui X.M."/>
            <person name="Yuan T.T."/>
            <person name="Jiang B.G."/>
            <person name="Yang W.F."/>
            <person name="Lam T.T."/>
            <person name="Chang Q.C."/>
            <person name="Ding S.J."/>
            <person name="Wang X.J."/>
            <person name="Zhu J.G."/>
            <person name="Ruan X.D."/>
            <person name="Zhao L."/>
            <person name="Wei J.T."/>
            <person name="Ye R.Z."/>
            <person name="Que T.C."/>
            <person name="Du C.H."/>
            <person name="Zhou Y.H."/>
            <person name="Cheng J.X."/>
            <person name="Dai P.F."/>
            <person name="Guo W.B."/>
            <person name="Han X.H."/>
            <person name="Huang E.J."/>
            <person name="Li L.F."/>
            <person name="Wei W."/>
            <person name="Gao Y.C."/>
            <person name="Liu J.Z."/>
            <person name="Shao H.Z."/>
            <person name="Wang X."/>
            <person name="Wang C.C."/>
            <person name="Yang T.C."/>
            <person name="Huo Q.B."/>
            <person name="Li W."/>
            <person name="Chen H.Y."/>
            <person name="Chen S.E."/>
            <person name="Zhou L.G."/>
            <person name="Ni X.B."/>
            <person name="Tian J.H."/>
            <person name="Sheng Y."/>
            <person name="Liu T."/>
            <person name="Pan Y.S."/>
            <person name="Xia L.Y."/>
            <person name="Li J."/>
            <person name="Zhao F."/>
            <person name="Cao W.C."/>
        </authorList>
    </citation>
    <scope>NUCLEOTIDE SEQUENCE [LARGE SCALE GENOMIC DNA]</scope>
    <source>
        <strain evidence="1">Iper-2018</strain>
    </source>
</reference>
<dbReference type="EMBL" id="JABSTQ010009961">
    <property type="protein sequence ID" value="KAG0424563.1"/>
    <property type="molecule type" value="Genomic_DNA"/>
</dbReference>